<evidence type="ECO:0000256" key="6">
    <source>
        <dbReference type="ARBA" id="ARBA00022989"/>
    </source>
</evidence>
<dbReference type="GO" id="GO:0005886">
    <property type="term" value="C:plasma membrane"/>
    <property type="evidence" value="ECO:0007669"/>
    <property type="project" value="UniProtKB-SubCell"/>
</dbReference>
<evidence type="ECO:0000256" key="8">
    <source>
        <dbReference type="SAM" id="Phobius"/>
    </source>
</evidence>
<keyword evidence="3" id="KW-1003">Cell membrane</keyword>
<dbReference type="InterPro" id="IPR055348">
    <property type="entry name" value="DctQ"/>
</dbReference>
<proteinExistence type="predicted"/>
<dbReference type="Pfam" id="PF04290">
    <property type="entry name" value="DctQ"/>
    <property type="match status" value="1"/>
</dbReference>
<dbReference type="PANTHER" id="PTHR35011">
    <property type="entry name" value="2,3-DIKETO-L-GULONATE TRAP TRANSPORTER SMALL PERMEASE PROTEIN YIAM"/>
    <property type="match status" value="1"/>
</dbReference>
<gene>
    <name evidence="10" type="ORF">LCGC14_2126550</name>
</gene>
<evidence type="ECO:0000256" key="4">
    <source>
        <dbReference type="ARBA" id="ARBA00022519"/>
    </source>
</evidence>
<keyword evidence="2" id="KW-0813">Transport</keyword>
<name>A0A0F9EPX2_9ZZZZ</name>
<feature type="transmembrane region" description="Helical" evidence="8">
    <location>
        <begin position="155"/>
        <end position="173"/>
    </location>
</feature>
<dbReference type="AlphaFoldDB" id="A0A0F9EPX2"/>
<dbReference type="PANTHER" id="PTHR35011:SF4">
    <property type="entry name" value="SLL1102 PROTEIN"/>
    <property type="match status" value="1"/>
</dbReference>
<comment type="subcellular location">
    <subcellularLocation>
        <location evidence="1">Cell inner membrane</location>
        <topology evidence="1">Multi-pass membrane protein</topology>
    </subcellularLocation>
</comment>
<evidence type="ECO:0000256" key="2">
    <source>
        <dbReference type="ARBA" id="ARBA00022448"/>
    </source>
</evidence>
<accession>A0A0F9EPX2</accession>
<reference evidence="10" key="1">
    <citation type="journal article" date="2015" name="Nature">
        <title>Complex archaea that bridge the gap between prokaryotes and eukaryotes.</title>
        <authorList>
            <person name="Spang A."/>
            <person name="Saw J.H."/>
            <person name="Jorgensen S.L."/>
            <person name="Zaremba-Niedzwiedzka K."/>
            <person name="Martijn J."/>
            <person name="Lind A.E."/>
            <person name="van Eijk R."/>
            <person name="Schleper C."/>
            <person name="Guy L."/>
            <person name="Ettema T.J."/>
        </authorList>
    </citation>
    <scope>NUCLEOTIDE SEQUENCE</scope>
</reference>
<evidence type="ECO:0000313" key="10">
    <source>
        <dbReference type="EMBL" id="KKL68281.1"/>
    </source>
</evidence>
<dbReference type="EMBL" id="LAZR01026579">
    <property type="protein sequence ID" value="KKL68281.1"/>
    <property type="molecule type" value="Genomic_DNA"/>
</dbReference>
<evidence type="ECO:0000256" key="3">
    <source>
        <dbReference type="ARBA" id="ARBA00022475"/>
    </source>
</evidence>
<sequence>MDDLVELPDKKSEEIPEGEVPRALLVIIRFIDTYVGQLSGKIFMILIFPLIGGLTYEVIARYAFNAPTMWAYDITYMLYGSHFMLGAVYCLYKGGHIRTDLFYEKYSVKWQGRVDAFLYLFFFFPGMIFFFLAGSEEALHSWDILEHSDTSPWRPPIYPFKTVVPVAAILLMIQGISETLKSAYAAFRGRWI</sequence>
<keyword evidence="6 8" id="KW-1133">Transmembrane helix</keyword>
<keyword evidence="7 8" id="KW-0472">Membrane</keyword>
<keyword evidence="4" id="KW-0997">Cell inner membrane</keyword>
<comment type="caution">
    <text evidence="10">The sequence shown here is derived from an EMBL/GenBank/DDBJ whole genome shotgun (WGS) entry which is preliminary data.</text>
</comment>
<protein>
    <recommendedName>
        <fullName evidence="9">Tripartite ATP-independent periplasmic transporters DctQ component domain-containing protein</fullName>
    </recommendedName>
</protein>
<feature type="transmembrane region" description="Helical" evidence="8">
    <location>
        <begin position="76"/>
        <end position="95"/>
    </location>
</feature>
<dbReference type="InterPro" id="IPR007387">
    <property type="entry name" value="TRAP_DctQ"/>
</dbReference>
<evidence type="ECO:0000256" key="7">
    <source>
        <dbReference type="ARBA" id="ARBA00023136"/>
    </source>
</evidence>
<feature type="transmembrane region" description="Helical" evidence="8">
    <location>
        <begin position="42"/>
        <end position="64"/>
    </location>
</feature>
<keyword evidence="5 8" id="KW-0812">Transmembrane</keyword>
<feature type="domain" description="Tripartite ATP-independent periplasmic transporters DctQ component" evidence="9">
    <location>
        <begin position="51"/>
        <end position="181"/>
    </location>
</feature>
<evidence type="ECO:0000256" key="5">
    <source>
        <dbReference type="ARBA" id="ARBA00022692"/>
    </source>
</evidence>
<organism evidence="10">
    <name type="scientific">marine sediment metagenome</name>
    <dbReference type="NCBI Taxonomy" id="412755"/>
    <lineage>
        <taxon>unclassified sequences</taxon>
        <taxon>metagenomes</taxon>
        <taxon>ecological metagenomes</taxon>
    </lineage>
</organism>
<evidence type="ECO:0000256" key="1">
    <source>
        <dbReference type="ARBA" id="ARBA00004429"/>
    </source>
</evidence>
<evidence type="ECO:0000259" key="9">
    <source>
        <dbReference type="Pfam" id="PF04290"/>
    </source>
</evidence>
<feature type="transmembrane region" description="Helical" evidence="8">
    <location>
        <begin position="116"/>
        <end position="135"/>
    </location>
</feature>